<dbReference type="Gene3D" id="2.60.120.330">
    <property type="entry name" value="B-lactam Antibiotic, Isopenicillin N Synthase, Chain"/>
    <property type="match status" value="1"/>
</dbReference>
<protein>
    <recommendedName>
        <fullName evidence="1">Non-haem dioxygenase N-terminal domain-containing protein</fullName>
    </recommendedName>
</protein>
<dbReference type="EMBL" id="SPUK01000011">
    <property type="protein sequence ID" value="TQV93794.1"/>
    <property type="molecule type" value="Genomic_DNA"/>
</dbReference>
<dbReference type="SUPFAM" id="SSF51197">
    <property type="entry name" value="Clavaminate synthase-like"/>
    <property type="match status" value="1"/>
</dbReference>
<proteinExistence type="predicted"/>
<dbReference type="InterPro" id="IPR026992">
    <property type="entry name" value="DIOX_N"/>
</dbReference>
<gene>
    <name evidence="2" type="ORF">IF1G_07526</name>
</gene>
<sequence length="122" mass="14020">MPSNIVQSHVEISSHEVDDFEALPIIDLGALRSPDIQERRKLARKIDRACADVGFFYVKVRTFVARASRGYCPKLLMQGRINQNHGVSEELISATYEMAHRFFALEEEEKMKFFLGKSKVCR</sequence>
<dbReference type="Proteomes" id="UP000315783">
    <property type="component" value="Unassembled WGS sequence"/>
</dbReference>
<dbReference type="STRING" id="43265.A0A545UWF7"/>
<dbReference type="AlphaFoldDB" id="A0A545UWF7"/>
<reference evidence="2 3" key="1">
    <citation type="journal article" date="2019" name="Appl. Microbiol. Biotechnol.">
        <title>Genome sequence of Isaria javanica and comparative genome analysis insights into family S53 peptidase evolution in fungal entomopathogens.</title>
        <authorList>
            <person name="Lin R."/>
            <person name="Zhang X."/>
            <person name="Xin B."/>
            <person name="Zou M."/>
            <person name="Gao Y."/>
            <person name="Qin F."/>
            <person name="Hu Q."/>
            <person name="Xie B."/>
            <person name="Cheng X."/>
        </authorList>
    </citation>
    <scope>NUCLEOTIDE SEQUENCE [LARGE SCALE GENOMIC DNA]</scope>
    <source>
        <strain evidence="2 3">IJ1G</strain>
    </source>
</reference>
<keyword evidence="3" id="KW-1185">Reference proteome</keyword>
<evidence type="ECO:0000313" key="2">
    <source>
        <dbReference type="EMBL" id="TQV93794.1"/>
    </source>
</evidence>
<evidence type="ECO:0000313" key="3">
    <source>
        <dbReference type="Proteomes" id="UP000315783"/>
    </source>
</evidence>
<accession>A0A545UWF7</accession>
<comment type="caution">
    <text evidence="2">The sequence shown here is derived from an EMBL/GenBank/DDBJ whole genome shotgun (WGS) entry which is preliminary data.</text>
</comment>
<dbReference type="Pfam" id="PF14226">
    <property type="entry name" value="DIOX_N"/>
    <property type="match status" value="2"/>
</dbReference>
<feature type="domain" description="Non-haem dioxygenase N-terminal" evidence="1">
    <location>
        <begin position="84"/>
        <end position="113"/>
    </location>
</feature>
<feature type="domain" description="Non-haem dioxygenase N-terminal" evidence="1">
    <location>
        <begin position="23"/>
        <end position="59"/>
    </location>
</feature>
<dbReference type="InterPro" id="IPR027443">
    <property type="entry name" value="IPNS-like_sf"/>
</dbReference>
<evidence type="ECO:0000259" key="1">
    <source>
        <dbReference type="Pfam" id="PF14226"/>
    </source>
</evidence>
<organism evidence="2 3">
    <name type="scientific">Cordyceps javanica</name>
    <dbReference type="NCBI Taxonomy" id="43265"/>
    <lineage>
        <taxon>Eukaryota</taxon>
        <taxon>Fungi</taxon>
        <taxon>Dikarya</taxon>
        <taxon>Ascomycota</taxon>
        <taxon>Pezizomycotina</taxon>
        <taxon>Sordariomycetes</taxon>
        <taxon>Hypocreomycetidae</taxon>
        <taxon>Hypocreales</taxon>
        <taxon>Cordycipitaceae</taxon>
        <taxon>Cordyceps</taxon>
    </lineage>
</organism>
<name>A0A545UWF7_9HYPO</name>